<sequence>MCNRMYTKLKQLSTTAVAGMETGEVASSPVYAVYFPDDIAKSPRNVFLTLKDAVKFANSPEGKSHGARFNRFGTPKEAMDFFATGETRSFAPSSTPSVPAEPVIPHPSVSRIQMNDFKRAIEKGTIEAVSDIIETNPRFLVNTSGDTAAIVMEGFRFNALHIAARHGKADVVKKILQLVTDTAFLADLYGTSEDDTRFRVENIVASYLNTPDKGNCETPLHLAAKFGHVDVVRVLVDHPLMDRHFLNKEGQTALEIACARYTGNDKRERKAGMELLLGGFFVALYRSTDNSIPPKIISSESFPKANLSSDDNGLCSPILPGFKLSAYAGPFGTEQRAAKFLSEWIGSEKHVKLTDVDKGYERVGRELSARDKVKWAESWCFLDRFTDLRTEEGLSLLNSHLGGVRKRESLSPMQVDRLRRKLNFDDEEEIPALLTPSEDEDDEAEDDEFEDALESVDEVVLNDSLASLAERMGTLSLQSPSVAVRSEEERTPPKDIGDFFTPPATPPPVFLLEHPTKVDNDVMTALLGVSQEQIDSFPHVRLFTEKLRRVSNKVRSEWPALDSPRRAQISKRFF</sequence>
<evidence type="ECO:0000313" key="9">
    <source>
        <dbReference type="Proteomes" id="UP000054047"/>
    </source>
</evidence>
<protein>
    <submittedName>
        <fullName evidence="8">Ankyrin repeat protein</fullName>
    </submittedName>
</protein>
<feature type="region of interest" description="Disordered" evidence="6">
    <location>
        <begin position="429"/>
        <end position="451"/>
    </location>
</feature>
<dbReference type="OrthoDB" id="7446186at2759"/>
<dbReference type="PROSITE" id="PS50297">
    <property type="entry name" value="ANK_REP_REGION"/>
    <property type="match status" value="1"/>
</dbReference>
<dbReference type="Pfam" id="PF12796">
    <property type="entry name" value="Ank_2"/>
    <property type="match status" value="1"/>
</dbReference>
<dbReference type="PANTHER" id="PTHR12349:SF4">
    <property type="entry name" value="ANKYRIN REPEAT AND LEM DOMAIN-CONTAINING PROTEIN 2"/>
    <property type="match status" value="1"/>
</dbReference>
<dbReference type="PANTHER" id="PTHR12349">
    <property type="entry name" value="ANKYRIN REPEAT AND LEM DOMAIN-CONTAINING PROTEIN 2"/>
    <property type="match status" value="1"/>
</dbReference>
<evidence type="ECO:0000256" key="2">
    <source>
        <dbReference type="ARBA" id="ARBA00022618"/>
    </source>
</evidence>
<dbReference type="GO" id="GO:0051721">
    <property type="term" value="F:protein phosphatase 2A binding"/>
    <property type="evidence" value="ECO:0007669"/>
    <property type="project" value="TreeGrafter"/>
</dbReference>
<dbReference type="PROSITE" id="PS50088">
    <property type="entry name" value="ANK_REPEAT"/>
    <property type="match status" value="1"/>
</dbReference>
<accession>A0A0C2GZP2</accession>
<name>A0A0C2GZP2_9BILA</name>
<keyword evidence="3 5" id="KW-0040">ANK repeat</keyword>
<keyword evidence="2" id="KW-0132">Cell division</keyword>
<feature type="compositionally biased region" description="Acidic residues" evidence="6">
    <location>
        <begin position="437"/>
        <end position="451"/>
    </location>
</feature>
<comment type="similarity">
    <text evidence="1">Belongs to the ANKLE2 family.</text>
</comment>
<evidence type="ECO:0000259" key="7">
    <source>
        <dbReference type="Pfam" id="PF24567"/>
    </source>
</evidence>
<evidence type="ECO:0000256" key="4">
    <source>
        <dbReference type="ARBA" id="ARBA00023306"/>
    </source>
</evidence>
<feature type="domain" description="ANKLE2 third alpha/beta" evidence="7">
    <location>
        <begin position="280"/>
        <end position="377"/>
    </location>
</feature>
<keyword evidence="9" id="KW-1185">Reference proteome</keyword>
<feature type="repeat" description="ANK" evidence="5">
    <location>
        <begin position="215"/>
        <end position="238"/>
    </location>
</feature>
<feature type="compositionally biased region" description="Basic and acidic residues" evidence="6">
    <location>
        <begin position="485"/>
        <end position="497"/>
    </location>
</feature>
<dbReference type="InterPro" id="IPR002110">
    <property type="entry name" value="Ankyrin_rpt"/>
</dbReference>
<dbReference type="GO" id="GO:0051301">
    <property type="term" value="P:cell division"/>
    <property type="evidence" value="ECO:0007669"/>
    <property type="project" value="UniProtKB-KW"/>
</dbReference>
<dbReference type="EMBL" id="KN726898">
    <property type="protein sequence ID" value="KIH66950.1"/>
    <property type="molecule type" value="Genomic_DNA"/>
</dbReference>
<dbReference type="Proteomes" id="UP000054047">
    <property type="component" value="Unassembled WGS sequence"/>
</dbReference>
<feature type="region of interest" description="Disordered" evidence="6">
    <location>
        <begin position="479"/>
        <end position="502"/>
    </location>
</feature>
<evidence type="ECO:0000313" key="8">
    <source>
        <dbReference type="EMBL" id="KIH66950.1"/>
    </source>
</evidence>
<evidence type="ECO:0000256" key="3">
    <source>
        <dbReference type="ARBA" id="ARBA00023043"/>
    </source>
</evidence>
<proteinExistence type="inferred from homology"/>
<reference evidence="8 9" key="1">
    <citation type="submission" date="2013-12" db="EMBL/GenBank/DDBJ databases">
        <title>Draft genome of the parsitic nematode Ancylostoma duodenale.</title>
        <authorList>
            <person name="Mitreva M."/>
        </authorList>
    </citation>
    <scope>NUCLEOTIDE SEQUENCE [LARGE SCALE GENOMIC DNA]</scope>
    <source>
        <strain evidence="8 9">Zhejiang</strain>
    </source>
</reference>
<dbReference type="InterPro" id="IPR036770">
    <property type="entry name" value="Ankyrin_rpt-contain_sf"/>
</dbReference>
<gene>
    <name evidence="8" type="ORF">ANCDUO_02721</name>
</gene>
<dbReference type="GO" id="GO:0005783">
    <property type="term" value="C:endoplasmic reticulum"/>
    <property type="evidence" value="ECO:0007669"/>
    <property type="project" value="TreeGrafter"/>
</dbReference>
<organism evidence="8 9">
    <name type="scientific">Ancylostoma duodenale</name>
    <dbReference type="NCBI Taxonomy" id="51022"/>
    <lineage>
        <taxon>Eukaryota</taxon>
        <taxon>Metazoa</taxon>
        <taxon>Ecdysozoa</taxon>
        <taxon>Nematoda</taxon>
        <taxon>Chromadorea</taxon>
        <taxon>Rhabditida</taxon>
        <taxon>Rhabditina</taxon>
        <taxon>Rhabditomorpha</taxon>
        <taxon>Strongyloidea</taxon>
        <taxon>Ancylostomatidae</taxon>
        <taxon>Ancylostomatinae</taxon>
        <taxon>Ancylostoma</taxon>
    </lineage>
</organism>
<dbReference type="Gene3D" id="1.25.40.20">
    <property type="entry name" value="Ankyrin repeat-containing domain"/>
    <property type="match status" value="1"/>
</dbReference>
<dbReference type="Pfam" id="PF24567">
    <property type="entry name" value="ANKLE2_3rd"/>
    <property type="match status" value="1"/>
</dbReference>
<dbReference type="SMART" id="SM00248">
    <property type="entry name" value="ANK"/>
    <property type="match status" value="2"/>
</dbReference>
<evidence type="ECO:0000256" key="6">
    <source>
        <dbReference type="SAM" id="MobiDB-lite"/>
    </source>
</evidence>
<dbReference type="InterPro" id="IPR056237">
    <property type="entry name" value="ANKLE2_3rd"/>
</dbReference>
<dbReference type="SUPFAM" id="SSF48403">
    <property type="entry name" value="Ankyrin repeat"/>
    <property type="match status" value="1"/>
</dbReference>
<keyword evidence="4" id="KW-0131">Cell cycle</keyword>
<evidence type="ECO:0000256" key="5">
    <source>
        <dbReference type="PROSITE-ProRule" id="PRU00023"/>
    </source>
</evidence>
<evidence type="ECO:0000256" key="1">
    <source>
        <dbReference type="ARBA" id="ARBA00007597"/>
    </source>
</evidence>
<dbReference type="AlphaFoldDB" id="A0A0C2GZP2"/>